<evidence type="ECO:0000313" key="1">
    <source>
        <dbReference type="EMBL" id="KAG7166085.1"/>
    </source>
</evidence>
<protein>
    <submittedName>
        <fullName evidence="1">Uncharacterized protein</fullName>
    </submittedName>
</protein>
<dbReference type="AlphaFoldDB" id="A0A8J5MVL3"/>
<comment type="caution">
    <text evidence="1">The sequence shown here is derived from an EMBL/GenBank/DDBJ whole genome shotgun (WGS) entry which is preliminary data.</text>
</comment>
<sequence length="172" mass="20256">MRSEAGGLIADLEKLETGLMAKMWNRIPIRFNKLSLTLQKERVDLLTSTSLLESLEEFTEKLREKFDEIEDDTKNTMPCINQHYQYEEKRQRKRKRYCDESKSPDEEFTESSGHMLGVQTFTLIIDKLQTCLAQLKEAYRGLADDFAFLKCFPDQNKERLPARVIHLTPKYR</sequence>
<dbReference type="EMBL" id="JAHLQT010022853">
    <property type="protein sequence ID" value="KAG7166085.1"/>
    <property type="molecule type" value="Genomic_DNA"/>
</dbReference>
<accession>A0A8J5MVL3</accession>
<name>A0A8J5MVL3_HOMAM</name>
<gene>
    <name evidence="1" type="ORF">Hamer_G025570</name>
</gene>
<keyword evidence="2" id="KW-1185">Reference proteome</keyword>
<evidence type="ECO:0000313" key="2">
    <source>
        <dbReference type="Proteomes" id="UP000747542"/>
    </source>
</evidence>
<dbReference type="Proteomes" id="UP000747542">
    <property type="component" value="Unassembled WGS sequence"/>
</dbReference>
<proteinExistence type="predicted"/>
<organism evidence="1 2">
    <name type="scientific">Homarus americanus</name>
    <name type="common">American lobster</name>
    <dbReference type="NCBI Taxonomy" id="6706"/>
    <lineage>
        <taxon>Eukaryota</taxon>
        <taxon>Metazoa</taxon>
        <taxon>Ecdysozoa</taxon>
        <taxon>Arthropoda</taxon>
        <taxon>Crustacea</taxon>
        <taxon>Multicrustacea</taxon>
        <taxon>Malacostraca</taxon>
        <taxon>Eumalacostraca</taxon>
        <taxon>Eucarida</taxon>
        <taxon>Decapoda</taxon>
        <taxon>Pleocyemata</taxon>
        <taxon>Astacidea</taxon>
        <taxon>Nephropoidea</taxon>
        <taxon>Nephropidae</taxon>
        <taxon>Homarus</taxon>
    </lineage>
</organism>
<reference evidence="1" key="1">
    <citation type="journal article" date="2021" name="Sci. Adv.">
        <title>The American lobster genome reveals insights on longevity, neural, and immune adaptations.</title>
        <authorList>
            <person name="Polinski J.M."/>
            <person name="Zimin A.V."/>
            <person name="Clark K.F."/>
            <person name="Kohn A.B."/>
            <person name="Sadowski N."/>
            <person name="Timp W."/>
            <person name="Ptitsyn A."/>
            <person name="Khanna P."/>
            <person name="Romanova D.Y."/>
            <person name="Williams P."/>
            <person name="Greenwood S.J."/>
            <person name="Moroz L.L."/>
            <person name="Walt D.R."/>
            <person name="Bodnar A.G."/>
        </authorList>
    </citation>
    <scope>NUCLEOTIDE SEQUENCE</scope>
    <source>
        <strain evidence="1">GMGI-L3</strain>
    </source>
</reference>